<reference evidence="6" key="1">
    <citation type="journal article" date="2019" name="Int. J. Syst. Evol. Microbiol.">
        <title>The Global Catalogue of Microorganisms (GCM) 10K type strain sequencing project: providing services to taxonomists for standard genome sequencing and annotation.</title>
        <authorList>
            <consortium name="The Broad Institute Genomics Platform"/>
            <consortium name="The Broad Institute Genome Sequencing Center for Infectious Disease"/>
            <person name="Wu L."/>
            <person name="Ma J."/>
        </authorList>
    </citation>
    <scope>NUCLEOTIDE SEQUENCE [LARGE SCALE GENOMIC DNA]</scope>
    <source>
        <strain evidence="6">JCM 17225</strain>
    </source>
</reference>
<dbReference type="InterPro" id="IPR027417">
    <property type="entry name" value="P-loop_NTPase"/>
</dbReference>
<evidence type="ECO:0000256" key="3">
    <source>
        <dbReference type="ARBA" id="ARBA00022840"/>
    </source>
</evidence>
<dbReference type="Pfam" id="PF00005">
    <property type="entry name" value="ABC_tran"/>
    <property type="match status" value="1"/>
</dbReference>
<accession>A0ABP7UTB8</accession>
<dbReference type="EMBL" id="BAABDK010000033">
    <property type="protein sequence ID" value="GAA4052277.1"/>
    <property type="molecule type" value="Genomic_DNA"/>
</dbReference>
<organism evidence="5 6">
    <name type="scientific">Hymenobacter glaciei</name>
    <dbReference type="NCBI Taxonomy" id="877209"/>
    <lineage>
        <taxon>Bacteria</taxon>
        <taxon>Pseudomonadati</taxon>
        <taxon>Bacteroidota</taxon>
        <taxon>Cytophagia</taxon>
        <taxon>Cytophagales</taxon>
        <taxon>Hymenobacteraceae</taxon>
        <taxon>Hymenobacter</taxon>
    </lineage>
</organism>
<dbReference type="InterPro" id="IPR003593">
    <property type="entry name" value="AAA+_ATPase"/>
</dbReference>
<gene>
    <name evidence="5" type="ORF">GCM10022409_43980</name>
</gene>
<dbReference type="Proteomes" id="UP001501469">
    <property type="component" value="Unassembled WGS sequence"/>
</dbReference>
<dbReference type="InterPro" id="IPR050166">
    <property type="entry name" value="ABC_transporter_ATP-bind"/>
</dbReference>
<dbReference type="SUPFAM" id="SSF52540">
    <property type="entry name" value="P-loop containing nucleoside triphosphate hydrolases"/>
    <property type="match status" value="1"/>
</dbReference>
<name>A0ABP7UTB8_9BACT</name>
<evidence type="ECO:0000313" key="5">
    <source>
        <dbReference type="EMBL" id="GAA4052277.1"/>
    </source>
</evidence>
<keyword evidence="6" id="KW-1185">Reference proteome</keyword>
<dbReference type="SMART" id="SM00382">
    <property type="entry name" value="AAA"/>
    <property type="match status" value="1"/>
</dbReference>
<proteinExistence type="predicted"/>
<sequence>MADHIYKEPILTLRDVSMQFGGEVILRDISLDVLNVVRPGVSQGQVVGFYGRSGIGKSVLCRIIAGLLPPSTGTVLVADPQRPVCPGDVGLVQQRYPLFNHRTLLDNLLVAAGRKHAPAEAKARAEDFLTRFDLAPHRRKYPAQLSGGQRQRAAIAQQLLCSEHLIILDEPFSGLDIAMIDEVKKIIVEVTTSDELNTVVIVSHDLATTTALSDTLWLLGPERDAAGQCLAGATISKQHQYNLAEMGLAWQHGIQAKPEFVQLIEHLKEEIRKT</sequence>
<dbReference type="InterPro" id="IPR003439">
    <property type="entry name" value="ABC_transporter-like_ATP-bd"/>
</dbReference>
<dbReference type="Gene3D" id="3.40.50.300">
    <property type="entry name" value="P-loop containing nucleotide triphosphate hydrolases"/>
    <property type="match status" value="1"/>
</dbReference>
<dbReference type="PANTHER" id="PTHR42788">
    <property type="entry name" value="TAURINE IMPORT ATP-BINDING PROTEIN-RELATED"/>
    <property type="match status" value="1"/>
</dbReference>
<dbReference type="InterPro" id="IPR017871">
    <property type="entry name" value="ABC_transporter-like_CS"/>
</dbReference>
<dbReference type="PANTHER" id="PTHR42788:SF13">
    <property type="entry name" value="ALIPHATIC SULFONATES IMPORT ATP-BINDING PROTEIN SSUB"/>
    <property type="match status" value="1"/>
</dbReference>
<evidence type="ECO:0000313" key="6">
    <source>
        <dbReference type="Proteomes" id="UP001501469"/>
    </source>
</evidence>
<keyword evidence="1" id="KW-0813">Transport</keyword>
<evidence type="ECO:0000259" key="4">
    <source>
        <dbReference type="PROSITE" id="PS50893"/>
    </source>
</evidence>
<dbReference type="PROSITE" id="PS50893">
    <property type="entry name" value="ABC_TRANSPORTER_2"/>
    <property type="match status" value="1"/>
</dbReference>
<feature type="domain" description="ABC transporter" evidence="4">
    <location>
        <begin position="11"/>
        <end position="246"/>
    </location>
</feature>
<comment type="caution">
    <text evidence="5">The sequence shown here is derived from an EMBL/GenBank/DDBJ whole genome shotgun (WGS) entry which is preliminary data.</text>
</comment>
<dbReference type="PROSITE" id="PS00211">
    <property type="entry name" value="ABC_TRANSPORTER_1"/>
    <property type="match status" value="1"/>
</dbReference>
<protein>
    <recommendedName>
        <fullName evidence="4">ABC transporter domain-containing protein</fullName>
    </recommendedName>
</protein>
<evidence type="ECO:0000256" key="2">
    <source>
        <dbReference type="ARBA" id="ARBA00022741"/>
    </source>
</evidence>
<keyword evidence="2" id="KW-0547">Nucleotide-binding</keyword>
<dbReference type="RefSeq" id="WP_345058951.1">
    <property type="nucleotide sequence ID" value="NZ_BAABDK010000033.1"/>
</dbReference>
<keyword evidence="3" id="KW-0067">ATP-binding</keyword>
<evidence type="ECO:0000256" key="1">
    <source>
        <dbReference type="ARBA" id="ARBA00022448"/>
    </source>
</evidence>